<dbReference type="SMART" id="SM00257">
    <property type="entry name" value="LysM"/>
    <property type="match status" value="1"/>
</dbReference>
<dbReference type="RefSeq" id="WP_329077744.1">
    <property type="nucleotide sequence ID" value="NZ_CP108849.2"/>
</dbReference>
<name>A0ABZ2A6V0_STRNV</name>
<gene>
    <name evidence="2" type="ORF">OG442_22650</name>
</gene>
<dbReference type="Pfam" id="PF01476">
    <property type="entry name" value="LysM"/>
    <property type="match status" value="1"/>
</dbReference>
<dbReference type="Gene3D" id="3.10.350.10">
    <property type="entry name" value="LysM domain"/>
    <property type="match status" value="1"/>
</dbReference>
<dbReference type="CDD" id="cd00118">
    <property type="entry name" value="LysM"/>
    <property type="match status" value="1"/>
</dbReference>
<dbReference type="Proteomes" id="UP001432209">
    <property type="component" value="Chromosome"/>
</dbReference>
<dbReference type="PROSITE" id="PS51782">
    <property type="entry name" value="LYSM"/>
    <property type="match status" value="1"/>
</dbReference>
<protein>
    <submittedName>
        <fullName evidence="2">LysM peptidoglycan-binding domain-containing protein</fullName>
    </submittedName>
</protein>
<proteinExistence type="predicted"/>
<dbReference type="SUPFAM" id="SSF54106">
    <property type="entry name" value="LysM domain"/>
    <property type="match status" value="1"/>
</dbReference>
<feature type="domain" description="LysM" evidence="1">
    <location>
        <begin position="28"/>
        <end position="75"/>
    </location>
</feature>
<sequence length="78" mass="8278">MCRVHGWNAPSVSGHLECQTAPKPPTLVTYTVKEGDSLWGIAASKLGGGARYPGVAKLNKLKDAHEITPGQKLKLPSL</sequence>
<dbReference type="InterPro" id="IPR036779">
    <property type="entry name" value="LysM_dom_sf"/>
</dbReference>
<reference evidence="2" key="1">
    <citation type="submission" date="2022-10" db="EMBL/GenBank/DDBJ databases">
        <title>The complete genomes of actinobacterial strains from the NBC collection.</title>
        <authorList>
            <person name="Joergensen T.S."/>
            <person name="Alvarez Arevalo M."/>
            <person name="Sterndorff E.B."/>
            <person name="Faurdal D."/>
            <person name="Vuksanovic O."/>
            <person name="Mourched A.-S."/>
            <person name="Charusanti P."/>
            <person name="Shaw S."/>
            <person name="Blin K."/>
            <person name="Weber T."/>
        </authorList>
    </citation>
    <scope>NUCLEOTIDE SEQUENCE</scope>
    <source>
        <strain evidence="2">NBC_01432</strain>
    </source>
</reference>
<evidence type="ECO:0000259" key="1">
    <source>
        <dbReference type="PROSITE" id="PS51782"/>
    </source>
</evidence>
<evidence type="ECO:0000313" key="3">
    <source>
        <dbReference type="Proteomes" id="UP001432209"/>
    </source>
</evidence>
<keyword evidence="3" id="KW-1185">Reference proteome</keyword>
<evidence type="ECO:0000313" key="2">
    <source>
        <dbReference type="EMBL" id="WUX54126.1"/>
    </source>
</evidence>
<dbReference type="EMBL" id="CP109495">
    <property type="protein sequence ID" value="WUX54126.1"/>
    <property type="molecule type" value="Genomic_DNA"/>
</dbReference>
<organism evidence="2 3">
    <name type="scientific">Streptomyces niveus</name>
    <name type="common">Streptomyces spheroides</name>
    <dbReference type="NCBI Taxonomy" id="193462"/>
    <lineage>
        <taxon>Bacteria</taxon>
        <taxon>Bacillati</taxon>
        <taxon>Actinomycetota</taxon>
        <taxon>Actinomycetes</taxon>
        <taxon>Kitasatosporales</taxon>
        <taxon>Streptomycetaceae</taxon>
        <taxon>Streptomyces</taxon>
    </lineage>
</organism>
<dbReference type="InterPro" id="IPR018392">
    <property type="entry name" value="LysM"/>
</dbReference>
<accession>A0ABZ2A6V0</accession>